<dbReference type="AlphaFoldDB" id="A0A5B7J5U7"/>
<name>A0A5B7J5U7_PORTR</name>
<gene>
    <name evidence="1" type="ORF">E2C01_083210</name>
</gene>
<dbReference type="EMBL" id="VSRR010077413">
    <property type="protein sequence ID" value="MPC88308.1"/>
    <property type="molecule type" value="Genomic_DNA"/>
</dbReference>
<keyword evidence="2" id="KW-1185">Reference proteome</keyword>
<accession>A0A5B7J5U7</accession>
<dbReference type="Proteomes" id="UP000324222">
    <property type="component" value="Unassembled WGS sequence"/>
</dbReference>
<evidence type="ECO:0000313" key="2">
    <source>
        <dbReference type="Proteomes" id="UP000324222"/>
    </source>
</evidence>
<sequence>MMRSLRPRQKLVNQTSTLLKKHTHLNLREHLGDLAHLITCGYNQGVLIDSPEENHPKPAGWGWSACTRVRLAVRWYTWEMLTWQESVMTPRPSHDSCTSTSSS</sequence>
<evidence type="ECO:0000313" key="1">
    <source>
        <dbReference type="EMBL" id="MPC88308.1"/>
    </source>
</evidence>
<protein>
    <submittedName>
        <fullName evidence="1">Uncharacterized protein</fullName>
    </submittedName>
</protein>
<organism evidence="1 2">
    <name type="scientific">Portunus trituberculatus</name>
    <name type="common">Swimming crab</name>
    <name type="synonym">Neptunus trituberculatus</name>
    <dbReference type="NCBI Taxonomy" id="210409"/>
    <lineage>
        <taxon>Eukaryota</taxon>
        <taxon>Metazoa</taxon>
        <taxon>Ecdysozoa</taxon>
        <taxon>Arthropoda</taxon>
        <taxon>Crustacea</taxon>
        <taxon>Multicrustacea</taxon>
        <taxon>Malacostraca</taxon>
        <taxon>Eumalacostraca</taxon>
        <taxon>Eucarida</taxon>
        <taxon>Decapoda</taxon>
        <taxon>Pleocyemata</taxon>
        <taxon>Brachyura</taxon>
        <taxon>Eubrachyura</taxon>
        <taxon>Portunoidea</taxon>
        <taxon>Portunidae</taxon>
        <taxon>Portuninae</taxon>
        <taxon>Portunus</taxon>
    </lineage>
</organism>
<proteinExistence type="predicted"/>
<reference evidence="1 2" key="1">
    <citation type="submission" date="2019-05" db="EMBL/GenBank/DDBJ databases">
        <title>Another draft genome of Portunus trituberculatus and its Hox gene families provides insights of decapod evolution.</title>
        <authorList>
            <person name="Jeong J.-H."/>
            <person name="Song I."/>
            <person name="Kim S."/>
            <person name="Choi T."/>
            <person name="Kim D."/>
            <person name="Ryu S."/>
            <person name="Kim W."/>
        </authorList>
    </citation>
    <scope>NUCLEOTIDE SEQUENCE [LARGE SCALE GENOMIC DNA]</scope>
    <source>
        <tissue evidence="1">Muscle</tissue>
    </source>
</reference>
<comment type="caution">
    <text evidence="1">The sequence shown here is derived from an EMBL/GenBank/DDBJ whole genome shotgun (WGS) entry which is preliminary data.</text>
</comment>